<keyword evidence="4" id="KW-1185">Reference proteome</keyword>
<dbReference type="HOGENOM" id="CLU_068050_3_0_2"/>
<dbReference type="PANTHER" id="PTHR31876">
    <property type="entry name" value="COV-LIKE PROTEIN 1"/>
    <property type="match status" value="1"/>
</dbReference>
<dbReference type="eggNOG" id="arCOG04755">
    <property type="taxonomic scope" value="Archaea"/>
</dbReference>
<dbReference type="KEGG" id="nou:Natoc_0343"/>
<feature type="transmembrane region" description="Helical" evidence="2">
    <location>
        <begin position="65"/>
        <end position="86"/>
    </location>
</feature>
<keyword evidence="2" id="KW-1133">Transmembrane helix</keyword>
<dbReference type="Pfam" id="PF04367">
    <property type="entry name" value="DUF502"/>
    <property type="match status" value="1"/>
</dbReference>
<feature type="region of interest" description="Disordered" evidence="1">
    <location>
        <begin position="199"/>
        <end position="225"/>
    </location>
</feature>
<proteinExistence type="predicted"/>
<evidence type="ECO:0008006" key="5">
    <source>
        <dbReference type="Google" id="ProtNLM"/>
    </source>
</evidence>
<dbReference type="PANTHER" id="PTHR31876:SF26">
    <property type="entry name" value="PROTEIN LIKE COV 2"/>
    <property type="match status" value="1"/>
</dbReference>
<dbReference type="STRING" id="694430.Natoc_0343"/>
<evidence type="ECO:0000256" key="1">
    <source>
        <dbReference type="SAM" id="MobiDB-lite"/>
    </source>
</evidence>
<dbReference type="InterPro" id="IPR007462">
    <property type="entry name" value="COV1-like"/>
</dbReference>
<feature type="transmembrane region" description="Helical" evidence="2">
    <location>
        <begin position="12"/>
        <end position="37"/>
    </location>
</feature>
<protein>
    <recommendedName>
        <fullName evidence="5">DUF502 domain-containing protein</fullName>
    </recommendedName>
</protein>
<dbReference type="OrthoDB" id="156682at2157"/>
<sequence length="225" mass="24565">MERTDPSSWQRDFGRGLVVIVPILITAFLLYVLYSFVSTFVPTMMLDGAALEPFLPGVGDRAREIVAGLLRIVVVLSIGCALMYLLGYLARTTAGELFEAWLDRAANRVPGLRLVYNASKTTTEVTVGSESVQGPVKLEIWRGIRMTAFKTGQQAADERVLLFLPTAPNISTGFVLEVDPEDVTELEESTESALTRIISAGFGGEEEAETGRHGDGSRSKRRPDP</sequence>
<accession>L0JVR5</accession>
<feature type="compositionally biased region" description="Basic and acidic residues" evidence="1">
    <location>
        <begin position="209"/>
        <end position="225"/>
    </location>
</feature>
<dbReference type="GeneID" id="14405371"/>
<reference evidence="3 4" key="1">
    <citation type="submission" date="2012-11" db="EMBL/GenBank/DDBJ databases">
        <title>FINISHED of Natronococcus occultus SP4, DSM 3396.</title>
        <authorList>
            <consortium name="DOE Joint Genome Institute"/>
            <person name="Eisen J."/>
            <person name="Huntemann M."/>
            <person name="Wei C.-L."/>
            <person name="Han J."/>
            <person name="Detter J.C."/>
            <person name="Han C."/>
            <person name="Tapia R."/>
            <person name="Chen A."/>
            <person name="Kyrpides N."/>
            <person name="Mavromatis K."/>
            <person name="Markowitz V."/>
            <person name="Szeto E."/>
            <person name="Ivanova N."/>
            <person name="Mikhailova N."/>
            <person name="Ovchinnikova G."/>
            <person name="Pagani I."/>
            <person name="Pati A."/>
            <person name="Goodwin L."/>
            <person name="Nordberg H.P."/>
            <person name="Cantor M.N."/>
            <person name="Hua S.X."/>
            <person name="Woyke T."/>
            <person name="Eisen J."/>
            <person name="Klenk H.-P."/>
            <person name="Klenk H.-P."/>
        </authorList>
    </citation>
    <scope>NUCLEOTIDE SEQUENCE [LARGE SCALE GENOMIC DNA]</scope>
    <source>
        <strain evidence="3 4">SP4</strain>
    </source>
</reference>
<dbReference type="Proteomes" id="UP000010878">
    <property type="component" value="Chromosome"/>
</dbReference>
<dbReference type="EMBL" id="CP003929">
    <property type="protein sequence ID" value="AGB36209.1"/>
    <property type="molecule type" value="Genomic_DNA"/>
</dbReference>
<organism evidence="3 4">
    <name type="scientific">Natronococcus occultus SP4</name>
    <dbReference type="NCBI Taxonomy" id="694430"/>
    <lineage>
        <taxon>Archaea</taxon>
        <taxon>Methanobacteriati</taxon>
        <taxon>Methanobacteriota</taxon>
        <taxon>Stenosarchaea group</taxon>
        <taxon>Halobacteria</taxon>
        <taxon>Halobacteriales</taxon>
        <taxon>Natrialbaceae</taxon>
        <taxon>Natronococcus</taxon>
    </lineage>
</organism>
<dbReference type="AlphaFoldDB" id="L0JVR5"/>
<evidence type="ECO:0000313" key="3">
    <source>
        <dbReference type="EMBL" id="AGB36209.1"/>
    </source>
</evidence>
<dbReference type="RefSeq" id="WP_015319665.1">
    <property type="nucleotide sequence ID" value="NC_019974.1"/>
</dbReference>
<keyword evidence="2" id="KW-0472">Membrane</keyword>
<evidence type="ECO:0000313" key="4">
    <source>
        <dbReference type="Proteomes" id="UP000010878"/>
    </source>
</evidence>
<gene>
    <name evidence="3" type="ORF">Natoc_0343</name>
</gene>
<evidence type="ECO:0000256" key="2">
    <source>
        <dbReference type="SAM" id="Phobius"/>
    </source>
</evidence>
<keyword evidence="2" id="KW-0812">Transmembrane</keyword>
<name>L0JVR5_9EURY</name>